<evidence type="ECO:0000313" key="5">
    <source>
        <dbReference type="Proteomes" id="UP000230750"/>
    </source>
</evidence>
<evidence type="ECO:0000256" key="2">
    <source>
        <dbReference type="SAM" id="Phobius"/>
    </source>
</evidence>
<feature type="chain" id="PRO_5013587143" evidence="3">
    <location>
        <begin position="22"/>
        <end position="165"/>
    </location>
</feature>
<dbReference type="Proteomes" id="UP000230750">
    <property type="component" value="Unassembled WGS sequence"/>
</dbReference>
<dbReference type="GO" id="GO:0005737">
    <property type="term" value="C:cytoplasm"/>
    <property type="evidence" value="ECO:0007669"/>
    <property type="project" value="TreeGrafter"/>
</dbReference>
<dbReference type="AlphaFoldDB" id="A0A2G8K4G6"/>
<dbReference type="EMBL" id="MRZV01000896">
    <property type="protein sequence ID" value="PIK42882.1"/>
    <property type="molecule type" value="Genomic_DNA"/>
</dbReference>
<name>A0A2G8K4G6_STIJA</name>
<protein>
    <submittedName>
        <fullName evidence="4">Putative pituitary tumor-transforming protein 1 protein-interacting protein-like isoform 2</fullName>
    </submittedName>
</protein>
<feature type="non-terminal residue" evidence="4">
    <location>
        <position position="165"/>
    </location>
</feature>
<dbReference type="GO" id="GO:0006606">
    <property type="term" value="P:protein import into nucleus"/>
    <property type="evidence" value="ECO:0007669"/>
    <property type="project" value="TreeGrafter"/>
</dbReference>
<dbReference type="PANTHER" id="PTHR15191">
    <property type="entry name" value="PROTEIN CBG20567"/>
    <property type="match status" value="1"/>
</dbReference>
<keyword evidence="2" id="KW-0472">Membrane</keyword>
<keyword evidence="5" id="KW-1185">Reference proteome</keyword>
<sequence>MNAYLCSVALLGGFLLVLTNGAPSTTTGTPTPMLKSCVDYTTCDECVGNVSCIFCYTDNKCMDYPKKHIIPRAEDCDLSQSRWGTCVVNYKALLIAMGTIAGVLLLSCSCCILYCCYCRGPSGRQRRKWAKDDAKEERKKSERQMKQDQRKAERQAKNDEIRRKY</sequence>
<keyword evidence="2" id="KW-0812">Transmembrane</keyword>
<dbReference type="PANTHER" id="PTHR15191:SF3">
    <property type="entry name" value="PITUITARY TUMOR-TRANSFORMING GENE PROTEIN-BINDING FACTOR"/>
    <property type="match status" value="1"/>
</dbReference>
<comment type="caution">
    <text evidence="4">The sequence shown here is derived from an EMBL/GenBank/DDBJ whole genome shotgun (WGS) entry which is preliminary data.</text>
</comment>
<organism evidence="4 5">
    <name type="scientific">Stichopus japonicus</name>
    <name type="common">Sea cucumber</name>
    <dbReference type="NCBI Taxonomy" id="307972"/>
    <lineage>
        <taxon>Eukaryota</taxon>
        <taxon>Metazoa</taxon>
        <taxon>Echinodermata</taxon>
        <taxon>Eleutherozoa</taxon>
        <taxon>Echinozoa</taxon>
        <taxon>Holothuroidea</taxon>
        <taxon>Aspidochirotacea</taxon>
        <taxon>Aspidochirotida</taxon>
        <taxon>Stichopodidae</taxon>
        <taxon>Apostichopus</taxon>
    </lineage>
</organism>
<proteinExistence type="predicted"/>
<evidence type="ECO:0000313" key="4">
    <source>
        <dbReference type="EMBL" id="PIK42882.1"/>
    </source>
</evidence>
<accession>A0A2G8K4G6</accession>
<dbReference type="InterPro" id="IPR052304">
    <property type="entry name" value="PTTG1IP"/>
</dbReference>
<feature type="compositionally biased region" description="Basic and acidic residues" evidence="1">
    <location>
        <begin position="130"/>
        <end position="165"/>
    </location>
</feature>
<evidence type="ECO:0000256" key="3">
    <source>
        <dbReference type="SAM" id="SignalP"/>
    </source>
</evidence>
<dbReference type="OrthoDB" id="5829916at2759"/>
<feature type="transmembrane region" description="Helical" evidence="2">
    <location>
        <begin position="92"/>
        <end position="117"/>
    </location>
</feature>
<evidence type="ECO:0000256" key="1">
    <source>
        <dbReference type="SAM" id="MobiDB-lite"/>
    </source>
</evidence>
<reference evidence="4 5" key="1">
    <citation type="journal article" date="2017" name="PLoS Biol.">
        <title>The sea cucumber genome provides insights into morphological evolution and visceral regeneration.</title>
        <authorList>
            <person name="Zhang X."/>
            <person name="Sun L."/>
            <person name="Yuan J."/>
            <person name="Sun Y."/>
            <person name="Gao Y."/>
            <person name="Zhang L."/>
            <person name="Li S."/>
            <person name="Dai H."/>
            <person name="Hamel J.F."/>
            <person name="Liu C."/>
            <person name="Yu Y."/>
            <person name="Liu S."/>
            <person name="Lin W."/>
            <person name="Guo K."/>
            <person name="Jin S."/>
            <person name="Xu P."/>
            <person name="Storey K.B."/>
            <person name="Huan P."/>
            <person name="Zhang T."/>
            <person name="Zhou Y."/>
            <person name="Zhang J."/>
            <person name="Lin C."/>
            <person name="Li X."/>
            <person name="Xing L."/>
            <person name="Huo D."/>
            <person name="Sun M."/>
            <person name="Wang L."/>
            <person name="Mercier A."/>
            <person name="Li F."/>
            <person name="Yang H."/>
            <person name="Xiang J."/>
        </authorList>
    </citation>
    <scope>NUCLEOTIDE SEQUENCE [LARGE SCALE GENOMIC DNA]</scope>
    <source>
        <strain evidence="4">Shaxun</strain>
        <tissue evidence="4">Muscle</tissue>
    </source>
</reference>
<feature type="signal peptide" evidence="3">
    <location>
        <begin position="1"/>
        <end position="21"/>
    </location>
</feature>
<keyword evidence="2" id="KW-1133">Transmembrane helix</keyword>
<keyword evidence="3" id="KW-0732">Signal</keyword>
<feature type="region of interest" description="Disordered" evidence="1">
    <location>
        <begin position="123"/>
        <end position="165"/>
    </location>
</feature>
<gene>
    <name evidence="4" type="ORF">BSL78_20268</name>
</gene>
<dbReference type="GO" id="GO:0005634">
    <property type="term" value="C:nucleus"/>
    <property type="evidence" value="ECO:0007669"/>
    <property type="project" value="TreeGrafter"/>
</dbReference>